<comment type="subcellular location">
    <subcellularLocation>
        <location evidence="1">Cytoplasm</location>
        <location evidence="1">Cytoskeleton</location>
    </subcellularLocation>
    <subcellularLocation>
        <location evidence="2">Membrane</location>
    </subcellularLocation>
</comment>
<evidence type="ECO:0000256" key="6">
    <source>
        <dbReference type="ARBA" id="ARBA00023043"/>
    </source>
</evidence>
<dbReference type="Gene3D" id="2.60.220.30">
    <property type="match status" value="3"/>
</dbReference>
<feature type="compositionally biased region" description="Low complexity" evidence="10">
    <location>
        <begin position="6131"/>
        <end position="6143"/>
    </location>
</feature>
<feature type="compositionally biased region" description="Polar residues" evidence="10">
    <location>
        <begin position="2150"/>
        <end position="2160"/>
    </location>
</feature>
<feature type="repeat" description="ANK" evidence="9">
    <location>
        <begin position="69"/>
        <end position="101"/>
    </location>
</feature>
<dbReference type="Pfam" id="PF00791">
    <property type="entry name" value="ZU5"/>
    <property type="match status" value="2"/>
</dbReference>
<feature type="repeat" description="ANK" evidence="9">
    <location>
        <begin position="238"/>
        <end position="270"/>
    </location>
</feature>
<dbReference type="SMART" id="SM00005">
    <property type="entry name" value="DEATH"/>
    <property type="match status" value="1"/>
</dbReference>
<feature type="region of interest" description="Disordered" evidence="10">
    <location>
        <begin position="1549"/>
        <end position="1572"/>
    </location>
</feature>
<keyword evidence="6 9" id="KW-0040">ANK repeat</keyword>
<feature type="repeat" description="ANK" evidence="9">
    <location>
        <begin position="338"/>
        <end position="370"/>
    </location>
</feature>
<keyword evidence="7" id="KW-0472">Membrane</keyword>
<feature type="domain" description="ZU5" evidence="12">
    <location>
        <begin position="930"/>
        <end position="1118"/>
    </location>
</feature>
<feature type="compositionally biased region" description="Polar residues" evidence="10">
    <location>
        <begin position="1935"/>
        <end position="1953"/>
    </location>
</feature>
<feature type="compositionally biased region" description="Polar residues" evidence="10">
    <location>
        <begin position="1"/>
        <end position="10"/>
    </location>
</feature>
<dbReference type="PRINTS" id="PR01415">
    <property type="entry name" value="ANKYRIN"/>
</dbReference>
<reference evidence="13" key="1">
    <citation type="journal article" date="2017" name="PLoS Genet.">
        <title>Long Ankyrins have a common evolutionary origin and a conserved role in the formation of axonal diffusion barriers.</title>
        <authorList>
            <person name="Jegla T.J."/>
            <person name="Pisupati A.V."/>
        </authorList>
    </citation>
    <scope>NUCLEOTIDE SEQUENCE</scope>
</reference>
<feature type="compositionally biased region" description="Polar residues" evidence="10">
    <location>
        <begin position="6069"/>
        <end position="6084"/>
    </location>
</feature>
<feature type="repeat" description="ANK" evidence="9">
    <location>
        <begin position="536"/>
        <end position="568"/>
    </location>
</feature>
<dbReference type="PANTHER" id="PTHR24123:SF49">
    <property type="entry name" value="ANKYRIN-2-LIKE ISOFORM X1"/>
    <property type="match status" value="1"/>
</dbReference>
<dbReference type="SMART" id="SM00218">
    <property type="entry name" value="ZU5"/>
    <property type="match status" value="1"/>
</dbReference>
<dbReference type="FunFam" id="1.25.40.20:FF:000095">
    <property type="entry name" value="Ankyrin 2, isoform J"/>
    <property type="match status" value="1"/>
</dbReference>
<proteinExistence type="evidence at transcript level"/>
<feature type="compositionally biased region" description="Polar residues" evidence="10">
    <location>
        <begin position="1877"/>
        <end position="1907"/>
    </location>
</feature>
<feature type="compositionally biased region" description="Polar residues" evidence="10">
    <location>
        <begin position="5001"/>
        <end position="5010"/>
    </location>
</feature>
<dbReference type="Pfam" id="PF00531">
    <property type="entry name" value="Death"/>
    <property type="match status" value="1"/>
</dbReference>
<feature type="repeat" description="ANK" evidence="9">
    <location>
        <begin position="668"/>
        <end position="700"/>
    </location>
</feature>
<dbReference type="SUPFAM" id="SSF48403">
    <property type="entry name" value="Ankyrin repeat"/>
    <property type="match status" value="2"/>
</dbReference>
<dbReference type="GO" id="GO:0007165">
    <property type="term" value="P:signal transduction"/>
    <property type="evidence" value="ECO:0007669"/>
    <property type="project" value="InterPro"/>
</dbReference>
<feature type="repeat" description="ANK" evidence="9">
    <location>
        <begin position="767"/>
        <end position="799"/>
    </location>
</feature>
<evidence type="ECO:0000256" key="4">
    <source>
        <dbReference type="ARBA" id="ARBA00022553"/>
    </source>
</evidence>
<dbReference type="InterPro" id="IPR051165">
    <property type="entry name" value="Multifunctional_ANK_Repeat"/>
</dbReference>
<feature type="repeat" description="ANK" evidence="9">
    <location>
        <begin position="470"/>
        <end position="502"/>
    </location>
</feature>
<feature type="repeat" description="ANK" evidence="9">
    <location>
        <begin position="437"/>
        <end position="469"/>
    </location>
</feature>
<feature type="repeat" description="ANK" evidence="9">
    <location>
        <begin position="701"/>
        <end position="733"/>
    </location>
</feature>
<feature type="repeat" description="ANK" evidence="9">
    <location>
        <begin position="135"/>
        <end position="167"/>
    </location>
</feature>
<evidence type="ECO:0000256" key="2">
    <source>
        <dbReference type="ARBA" id="ARBA00004370"/>
    </source>
</evidence>
<feature type="repeat" description="ANK" evidence="9">
    <location>
        <begin position="569"/>
        <end position="601"/>
    </location>
</feature>
<feature type="compositionally biased region" description="Basic residues" evidence="10">
    <location>
        <begin position="11"/>
        <end position="22"/>
    </location>
</feature>
<keyword evidence="8" id="KW-0206">Cytoskeleton</keyword>
<dbReference type="InterPro" id="IPR036770">
    <property type="entry name" value="Ankyrin_rpt-contain_sf"/>
</dbReference>
<feature type="region of interest" description="Disordered" evidence="10">
    <location>
        <begin position="1935"/>
        <end position="2004"/>
    </location>
</feature>
<dbReference type="FunFam" id="1.25.40.20:FF:000003">
    <property type="entry name" value="Ankyrin, isoform B"/>
    <property type="match status" value="1"/>
</dbReference>
<evidence type="ECO:0000259" key="12">
    <source>
        <dbReference type="PROSITE" id="PS51145"/>
    </source>
</evidence>
<feature type="repeat" description="ANK" evidence="9">
    <location>
        <begin position="635"/>
        <end position="667"/>
    </location>
</feature>
<protein>
    <submittedName>
        <fullName evidence="13">Ankyrin giant isoform</fullName>
    </submittedName>
</protein>
<dbReference type="Pfam" id="PF17809">
    <property type="entry name" value="UPA_2"/>
    <property type="match status" value="1"/>
</dbReference>
<feature type="repeat" description="ANK" evidence="9">
    <location>
        <begin position="271"/>
        <end position="303"/>
    </location>
</feature>
<feature type="compositionally biased region" description="Polar residues" evidence="10">
    <location>
        <begin position="2041"/>
        <end position="2054"/>
    </location>
</feature>
<feature type="region of interest" description="Disordered" evidence="10">
    <location>
        <begin position="5423"/>
        <end position="5592"/>
    </location>
</feature>
<feature type="compositionally biased region" description="Low complexity" evidence="10">
    <location>
        <begin position="5780"/>
        <end position="5797"/>
    </location>
</feature>
<evidence type="ECO:0000256" key="3">
    <source>
        <dbReference type="ARBA" id="ARBA00022490"/>
    </source>
</evidence>
<dbReference type="Gene3D" id="1.10.533.10">
    <property type="entry name" value="Death Domain, Fas"/>
    <property type="match status" value="1"/>
</dbReference>
<feature type="compositionally biased region" description="Basic and acidic residues" evidence="10">
    <location>
        <begin position="5437"/>
        <end position="5460"/>
    </location>
</feature>
<dbReference type="EMBL" id="KU495921">
    <property type="protein sequence ID" value="APB88091.1"/>
    <property type="molecule type" value="mRNA"/>
</dbReference>
<evidence type="ECO:0000256" key="5">
    <source>
        <dbReference type="ARBA" id="ARBA00022737"/>
    </source>
</evidence>
<evidence type="ECO:0000256" key="7">
    <source>
        <dbReference type="ARBA" id="ARBA00023136"/>
    </source>
</evidence>
<dbReference type="Pfam" id="PF00023">
    <property type="entry name" value="Ank"/>
    <property type="match status" value="5"/>
</dbReference>
<feature type="region of interest" description="Disordered" evidence="10">
    <location>
        <begin position="3133"/>
        <end position="3169"/>
    </location>
</feature>
<dbReference type="SUPFAM" id="SSF47986">
    <property type="entry name" value="DEATH domain"/>
    <property type="match status" value="1"/>
</dbReference>
<feature type="compositionally biased region" description="Low complexity" evidence="10">
    <location>
        <begin position="4889"/>
        <end position="4901"/>
    </location>
</feature>
<feature type="repeat" description="ANK" evidence="9">
    <location>
        <begin position="304"/>
        <end position="327"/>
    </location>
</feature>
<feature type="region of interest" description="Disordered" evidence="10">
    <location>
        <begin position="3724"/>
        <end position="3768"/>
    </location>
</feature>
<feature type="region of interest" description="Disordered" evidence="10">
    <location>
        <begin position="6031"/>
        <end position="6190"/>
    </location>
</feature>
<feature type="region of interest" description="Disordered" evidence="10">
    <location>
        <begin position="1"/>
        <end position="41"/>
    </location>
</feature>
<feature type="region of interest" description="Disordered" evidence="10">
    <location>
        <begin position="5626"/>
        <end position="5647"/>
    </location>
</feature>
<dbReference type="InterPro" id="IPR011029">
    <property type="entry name" value="DEATH-like_dom_sf"/>
</dbReference>
<feature type="compositionally biased region" description="Polar residues" evidence="10">
    <location>
        <begin position="5637"/>
        <end position="5647"/>
    </location>
</feature>
<evidence type="ECO:0000256" key="8">
    <source>
        <dbReference type="ARBA" id="ARBA00023212"/>
    </source>
</evidence>
<feature type="compositionally biased region" description="Polar residues" evidence="10">
    <location>
        <begin position="1549"/>
        <end position="1566"/>
    </location>
</feature>
<feature type="repeat" description="ANK" evidence="9">
    <location>
        <begin position="371"/>
        <end position="403"/>
    </location>
</feature>
<feature type="repeat" description="ANK" evidence="9">
    <location>
        <begin position="734"/>
        <end position="766"/>
    </location>
</feature>
<dbReference type="PROSITE" id="PS50017">
    <property type="entry name" value="DEATH_DOMAIN"/>
    <property type="match status" value="1"/>
</dbReference>
<evidence type="ECO:0000256" key="9">
    <source>
        <dbReference type="PROSITE-ProRule" id="PRU00023"/>
    </source>
</evidence>
<feature type="compositionally biased region" description="Low complexity" evidence="10">
    <location>
        <begin position="5485"/>
        <end position="5496"/>
    </location>
</feature>
<evidence type="ECO:0000313" key="13">
    <source>
        <dbReference type="EMBL" id="APB88091.1"/>
    </source>
</evidence>
<feature type="compositionally biased region" description="Polar residues" evidence="10">
    <location>
        <begin position="3732"/>
        <end position="3746"/>
    </location>
</feature>
<dbReference type="PROSITE" id="PS50297">
    <property type="entry name" value="ANK_REP_REGION"/>
    <property type="match status" value="19"/>
</dbReference>
<dbReference type="InterPro" id="IPR040745">
    <property type="entry name" value="Ankyrin_UPA"/>
</dbReference>
<feature type="compositionally biased region" description="Basic and acidic residues" evidence="10">
    <location>
        <begin position="3996"/>
        <end position="4010"/>
    </location>
</feature>
<feature type="compositionally biased region" description="Polar residues" evidence="10">
    <location>
        <begin position="5798"/>
        <end position="5810"/>
    </location>
</feature>
<dbReference type="Pfam" id="PF13637">
    <property type="entry name" value="Ank_4"/>
    <property type="match status" value="2"/>
</dbReference>
<feature type="repeat" description="ANK" evidence="9">
    <location>
        <begin position="102"/>
        <end position="134"/>
    </location>
</feature>
<dbReference type="Gene3D" id="2.60.40.2660">
    <property type="match status" value="1"/>
</dbReference>
<feature type="region of interest" description="Disordered" evidence="10">
    <location>
        <begin position="5777"/>
        <end position="5810"/>
    </location>
</feature>
<feature type="region of interest" description="Disordered" evidence="10">
    <location>
        <begin position="5001"/>
        <end position="5020"/>
    </location>
</feature>
<feature type="domain" description="Death" evidence="11">
    <location>
        <begin position="5915"/>
        <end position="6000"/>
    </location>
</feature>
<feature type="repeat" description="ANK" evidence="9">
    <location>
        <begin position="503"/>
        <end position="535"/>
    </location>
</feature>
<keyword evidence="3" id="KW-0963">Cytoplasm</keyword>
<feature type="compositionally biased region" description="Basic and acidic residues" evidence="10">
    <location>
        <begin position="1986"/>
        <end position="1999"/>
    </location>
</feature>
<evidence type="ECO:0000256" key="1">
    <source>
        <dbReference type="ARBA" id="ARBA00004245"/>
    </source>
</evidence>
<evidence type="ECO:0000256" key="10">
    <source>
        <dbReference type="SAM" id="MobiDB-lite"/>
    </source>
</evidence>
<accession>A0A1J0CND0</accession>
<keyword evidence="5" id="KW-0677">Repeat</keyword>
<organism evidence="13">
    <name type="scientific">Ciona intestinalis</name>
    <name type="common">Transparent sea squirt</name>
    <name type="synonym">Ascidia intestinalis</name>
    <dbReference type="NCBI Taxonomy" id="7719"/>
    <lineage>
        <taxon>Eukaryota</taxon>
        <taxon>Metazoa</taxon>
        <taxon>Chordata</taxon>
        <taxon>Tunicata</taxon>
        <taxon>Ascidiacea</taxon>
        <taxon>Phlebobranchia</taxon>
        <taxon>Cionidae</taxon>
        <taxon>Ciona</taxon>
    </lineage>
</organism>
<dbReference type="PROSITE" id="PS50088">
    <property type="entry name" value="ANK_REPEAT"/>
    <property type="match status" value="20"/>
</dbReference>
<feature type="repeat" description="ANK" evidence="9">
    <location>
        <begin position="602"/>
        <end position="634"/>
    </location>
</feature>
<feature type="compositionally biased region" description="Polar residues" evidence="10">
    <location>
        <begin position="2108"/>
        <end position="2121"/>
    </location>
</feature>
<dbReference type="PROSITE" id="PS51145">
    <property type="entry name" value="ZU5"/>
    <property type="match status" value="1"/>
</dbReference>
<feature type="compositionally biased region" description="Basic and acidic residues" evidence="10">
    <location>
        <begin position="6153"/>
        <end position="6173"/>
    </location>
</feature>
<feature type="compositionally biased region" description="Basic and acidic residues" evidence="10">
    <location>
        <begin position="6111"/>
        <end position="6126"/>
    </location>
</feature>
<dbReference type="InterPro" id="IPR002110">
    <property type="entry name" value="Ankyrin_rpt"/>
</dbReference>
<feature type="region of interest" description="Disordered" evidence="10">
    <location>
        <begin position="2019"/>
        <end position="2079"/>
    </location>
</feature>
<sequence length="6244" mass="687358">MDTTAKNNSIKTRRAPKYHSTIKKSNDPAASMKEGGGGSLLRSARSGNLEKLINLLDQENVDIGTSNSSGLTALHLAAKEGHCDIINELLKRGADINQTTKRGNTALHIASLAGKLPVVELLIEKNADPNAQAQNAFTPLYMASQEGNEAIVDFLLKHGANQSISTEDGFTPLAVALQEGKDRVVSLLLDNDVKGRVKLPALHIAARKDDVKAATLLLQNDNSADTTSKMMVNRTTESGFTALHIAAHYGNVNVATLLLNRGAVVDFTAKNGISPMHVSAKRGHTRFCALLLERNGKASACTRDGLIPLHCAARSGHVPIVKLFLDHPDTPKLARTKNGLSSLHMATQGGHVDVLKLLLDREYSVDDVTSDYLSPLHIAAHCGHVEIAKVLLDHAAHVDCKALNGFSPLHVACKKNRLKVIELFIEHGANIEAVTESGLTAMHIACFMGHFEIVKMLLERSANLNTINVRGETALHMATRSGHEEIVTYLLRHGAQPDARKQESQTCLHLAARLDKVAILKLLIKYGAAVDAVMHDGYTPLHIAAKEGHVVICEVLLDNGASVTRTTLKGFTPLHLAAKYGRLEVASLLLKNHSSLDSGGKDGLTPLHVAAHYDNQQVALLLLKNGVSPHASGKNGYTPLHIAAKKNQMDIALTLLEYGASPNCKTRMDVTPLHLASQEGHTDMCSILLAKDANVNAGAKHGLTPMHLAAQEDRISVAKVLYDNGSLVDPLTRSGCTPLHIASHHGNIKVANYLLSLGAKVNAKTKNGYTPLHQASQQGHTHVVNLLLGYGASPNELTNSGNTALSLAKRLGYVTVVDTLRTVTTEVTTTVSEEKRKLNIPETVNEGFISDASDDEEDGMVGGGFLTNTELKELGDDSIVPTEASMFAVSRDSRYSTLGYSASERRSSYSSSVSENDNMKSIRSPRYSGFLVSFMVDARGGSMRGSRHPDMRIIVPPKACSAPTRVTCRLARSRHGSSPTNLSLFDGEGKASRVLELGPRGGSFLDQLHSPRTSPPLTEGEGLAAKVVQLGPKNTQFLGPVAIEVPHFANVRDNNRQLVVLRSSDGETWKEHKWPCSDEQFLKQHPTQDLESAEKLAKRRVFRVITSDFPRYFALVTRPTESSRGVGEDGGEIYSEVLQQAKAKFPQGSLTKKIVVSLQILPITAETCRRAVGLKAKASSILTIEPRRRKFHKPITLTIPLPDGSDMKDYLSSTEDSTLRLLCSISGGSDPAQWEDITGSTPLNFLDNCVSFTSTVSARFWLIDCRQPSESSILAHQIYTEATRVPYMAKFVVFSKSHDPLEARIRVFCLTDDRYEKTLECQEKYTEIARSKDIEIFEGSSILVECSGNISTPLKSGQHKCNFHSFTENRVQLHVKVRDSTQEPCGRLTFYKLPLGAPKTHGPRKTLCNLNIKLPKYERDSESDDEHFQHAQTVKGNNMEPETPEQARKRYYLIDPASVDLIEAEENSPEELARDMSDVMEKLNEVKELLEPGTEDPVSPYPTESVVNRSNVKEHVVEEYVEQTAQVVSHVKNQLVQVKELLEAQIFETSSTSAQHPDSTGSANKTSSRETGSKKLLETHFPNEKELEHLESSSMIFERSVEASVMAQDTTRGRQEDPRLCELHGQESQTESTVRQISQDLDMLTERIDLAIQQPHDKDTLSLTFEETVEALNSTPRDSFTPLSSNIGFQASHSEVPTVNVVSNYTDSSLSDFLASDLEREAYQTKAIKSNTNTETVHEAEISEIYTDNQPISQIDQAIRDINSNEELAKLLSTDLDSQKQDTSHHKITDSLVFEDEMVEVKTKKLTNVDSSDSLSNVTGLSRSCSTSSVKSVRFMESVVVIDEQELLSLHHVGKQSTLRTSVENVFTESSADESDTASLSLSPQSTDGEDSSTLGVSPDSPNHPTTLQERISAYQTATNQLHKEVEIFKKITSPAVSEQSGSPTCQFSSVESSPKKITKAPPVSPRKKVTPPTVSPRHSSPKKLLISEKSSEGNKSEEISPVIVEESHSVKELLSAWEQVQTPVESPKSPARFSRRFSHESTSSIDSKTGESSRTPKHSRKWSMSSSVSIPCDENSVKENTKVVTVQSTEEQHFHPTISAINESVVPPNSQLSLPQTNQENQKKNLSESEDSESTTLSPFSESDKESSHQQTSVSVDSQENLLVKPTLVMSESKSISKEDSGVVLNLENKPQDSGLKSTDATLKIDRHATGEGTRQKCDNNSTQIPVSYKESNIIEKQVFEQSYIESGSNIEVIIKEEASNKISFADTGAGFSQHKPDVKAVVTTQLNQITKDSDGKKEQILTDSLASSVAVTDKNVVLSDSEDMKLDFKDVTQLQLTGEQVSFAQETTDTSKQSENVEDNFYVCDEARPVIEQSFTETTEELVEASLKQEQETVRSEHDAVHSQCASTDNAYIATTKDDKESESDVYTEAHIDKQNKDSNTVSNEKMKIEDISIMSTTDIVETKKQTSDFTDAQISVSQDLEFTNKTHISEPTEIENKSADMHTSSVTQRSELAFNEPVNNMQEVNADNENVEISQKFVENSVFVDTTIADHTQSLKVDDANEMLDKVENDRPFTTKESDLPAELLSFDSSSKMIEDMAGNELQEKSSYKEHLKAADQLESDKEICESSGTNFLSTKTDGVQEYELEVLKKDADFLVSEDKQEISVETYSLQEMHTTDQDQHEPTETSLNNMGENIFQEVIKQSIVQKQESYTLTDDKTNASTGSHLHLDDLPPNLEPDVLVTKLGYSPDFAELNADYKSEPHILAPSSSESSPIHTPVSYQEEEITYERSLTEDQENDDSLVVGQVAQLYSNEEYKKDTCETFDDSLANVHGENVERFSDVDDVKTSDQLQTSVEPLKSCVVLTSSAMVEEMHLKSEYDFQEAPQQVGSLEQQQMVVNQDVPLEKKSNIDSNVLEISEPKHLDANGKSLVQQKIDEERALVDQDMTTCNVLSKFKYTEQAEDSKTQQEPSCFASSTNTSGSCLPIHFMANLDEDKTNDPIVEEITEVVTSTASNVVVANSVTKVATTSHDFMVSTTGSSTLDAIDSVHRAYTDDAASVTEENITAKKQLVQSADEQQASLNTTSMIFQTVIEAPSEVDDMKESGNIYNVEEDVKIVTTTDLETNLVESDTEVSLRDVNEPEATIPLNQKADRSELENQNVPHDSGRQEIQEDVDEVHEDQQQVEKENAFKEHDVLPTIKHTEHTDMSKESPEETKFHDLSLKSYDTQSQEKQNFKSFASSTNNSGSCSPIHSMTNIDIGTTGEKMTKEVTELETSMTTNVVVVSSVAEVATRSHAYDDKISTSQSQNNDMVSSVDKPDLAVGGQEVVGNINDDFMENQPVESVDGQQVSLIATSVISQTVLDASSEVDDIKKSVYNLEEDVKTVTTTAPCTYQKENCTNISLEEKETFSDYQNVNVNSTLLTNQEPMTSELEIQNISHDSIKQEIQEDVVEVHEDQHQVEKAISFKQHDVIDGDVLSTLKHTEHPDIKKQLPEESIIPNIKLQDFKTHSEPSCSASSTNTSGSCSPIHFMVDVDEDKTSDAMVEEVIEVVTSTTSNVVVESSVSEVVTTHDYPISTPQSQNAMVGDFIKNQPVQNADEQQASLNTTSVILQTVIDAPNEVDDMKECGNVYNLEKDVKTVTTTESRTYPDETCTNVSLKEKEFIPDQDDKITCALPTPLSYEAAYEDFSIRYEQEISPESSTSSSLSIISPKITQIIDQDSEVAEAQASDVETSPQLDQPTSVLSEDELPESDIRKSQSEQTKSSSVSNNDEIILVVVNKEDCTKITDVCKSNELQTQVDESVENIVENQVVTTGNVSRSSKMLLDTIPIIQIQPSSTRNSPLNPECDVSSFNKTHTIDTTDNVNTYEQHQIDQTVSDEKQDAETKYAQDTLNNQELTNIPENILTGKSIGMEEDGHEEVLHQPQESFDPKAKINVPALNLNKHHEKRVVSGQNDENKLENIEGSMDDVKEDVQIADGVPTADGNNSFQQNVHVHHDRDESISDKYETSDGLDTDQSSGIRGDKWEFDTSETLAGGQPEVFVELETFATTSLSSEHATDATFERSGSTVLHLPDITDENVSEDQTLFGAYKVGSSYSIPEQMAILNEVVTPEMTCFTHEIESDFGFEATTPTGNLQQPTADETNQESQKEFTGIGYVSYPIGNQNIDQLRESVPDQSQVKKIETEKQIASLVESNAVVEANKRSEIVKEGLTHFKETQLSFDSISHLDIPCYSSSCSSSSESGDEEEFVILPTRNDAVSSLEMCNVDSEPIAESTGDELFSIKTDEKQHRTVDCENQDFSTIDEVFEETENVCVSNTITYNAPVSKVDMGKHITDTSFMVATETEYSSNQEALKRNSEITYVNVLSNEEKLTTICHDDNTIATTVTNYEADLPQCSDSSLNDTVEVCPPVHVMTTDTAYARQMTTEKLYHDPVDTGEKFQPGLKIIEQEAQDSGFNLNCSASNNDESGQTETFDLYPILHSREPDDELVVVKDQYKEAWEEKETEEYIPIQYSITEVNEQAVKTLDVSANDSGVVLDQSVNADNEFGMKDTTLQGPHPIHSTFVVNGDVPNEMYEFSGDPNDTMDNVEHITPFTAEAQILNEANGCSLAQELADAMAPGIQHGSYYPDNLGDSEMNETEYNADIMSSQDHLTGLKQSDEIYESITEQPNVSHTMTCFTQHSNMDGETILQLNENQDVNSASCNDRDLEEINKLQSHGWSQFTEDTNDPIDEVSRSDLSPNGGAETCFSSVHTGLYTSNQCVEYSNETFMEYKNDLDVDKVNDDLYYNVHDASELPVYADQSMGQDEPTDLLVIKSSDSGDIELKQAQVVTLETPESRLSMLETVQPFAENSGTEIEGNPDKNRFKRFSEYDWTKTPANSGEIDDDCSTSSSSTSNPDSESGNDSDHIPFTNVLTCGTIVVSESTELLVPADAEFNQLEQHHAVESSMGLNVSSIPASSSNLEFSSFAEDRATTSCITTSKYEDKITLAPVFPKAHGVFRSQSESQGDLPNNRIDSDAFSDTDVMLDNSDYESDEKLENTSLLNPTKHISSEDRMEAEAFITPTSIGLEEGANLCKRFARPVSPTPPRDMETTSNNKDDVVVANVDDNSEAPMTPNFPRVSVAARLMSTDMRELSPAPASCESMGEASANDEFSFRNFPPRHAVSRSIDSAATVFQFSSTEAFPFDGFSASSSRVISLTTDQASVEEPCILDETQQDHIHTDNENIDHASLEVQSSFESQREGMQSVTAPGYMSMTLPDQSTSANVYSMGPVTTSTCKESFSVTSQVEREQSNVNVIPQHCMTSFSEKFSKFVEIMEKEGVPCSPVEHEPLSIPIEGYMEIMDPARARAEAARFEDMAYMDIAYQANSEEYNITTRSRHSTGQEIKAIADDILLTEDSSESIEMDSVVTPQGTLLHTILQTSEEHETLGKSSTEFSKTKTDSELSHGDELPKAKLEKVKTSRIPVSKMTKPKPVAQRKREDPVSPGLSRSLPLRSSGKKKRDNTSSFTKRKGLSRSTSASKLPVRRSTESQRPKSKKTKQKPQNQDCDNSIASQSSLASQGSCSSTVSRSSSTSSMRSLKFRKSGGSSPVQETSIFRSEAFVSKTMGNEKYIALREGVFTYKTSPAEEKEKKNRNKTTSPGQTNTATTQIRTLKSTGIPVPSRLHGHATAPYACDTTKSTSYTNEETHFLADSPSLSGSTTLTFERSGANLDSVEVKTSSTVSTTYSTSGVKISPNFATSPHDTMKTLCTTSEGTSTTMHEYSEVYSTTHTEDTINRVSHLSESSSSYRDSISAESMESTSPLSSDSMDCSCNSVIREIEQEADTLSITSDSLENEPSDFMRTNFKTEMNNSVVVTSLLSNLVHSSGIQNATSSSQAVSTSAHFGQMMSLEHAGSEVHQDGQRRTRIPSEKDALEQKHQAIASQLGLQWPQLAGALGLNADDVWKVQKHGDGGNPGEQSSRMLQMWLERSGDKATDEQLSAGLNSIGRGDLCYLLEDPVFHYGEVDPSLHMDRHLHYDTSGFNALTDELGSATPTPGHVSSPYPFTNRENRPQISTSTPTPAIKAENETVNGDLSVITPSTTGVDDDDDYNTPHFIYVADEDDGAQENNVEDHDQSSIKSEENAQRSRKSSSASSSTTSGEHSMTEDNMVADTKETAESVKSEENNDEERNGNNDLYQPGSSDTADVPEENVITSTTTIIRTIVVQTDSPQTVELPSPKIEGEDVVEVSREVHQEVVNNDDKA</sequence>
<evidence type="ECO:0000259" key="11">
    <source>
        <dbReference type="PROSITE" id="PS50017"/>
    </source>
</evidence>
<feature type="compositionally biased region" description="Low complexity" evidence="10">
    <location>
        <begin position="5551"/>
        <end position="5579"/>
    </location>
</feature>
<dbReference type="GO" id="GO:0016020">
    <property type="term" value="C:membrane"/>
    <property type="evidence" value="ECO:0007669"/>
    <property type="project" value="UniProtKB-SubCell"/>
</dbReference>
<feature type="region of interest" description="Disordered" evidence="10">
    <location>
        <begin position="4877"/>
        <end position="4908"/>
    </location>
</feature>
<feature type="repeat" description="ANK" evidence="9">
    <location>
        <begin position="404"/>
        <end position="436"/>
    </location>
</feature>
<dbReference type="PANTHER" id="PTHR24123">
    <property type="entry name" value="ANKYRIN REPEAT-CONTAINING"/>
    <property type="match status" value="1"/>
</dbReference>
<name>A0A1J0CND0_CIOIN</name>
<keyword evidence="4" id="KW-0597">Phosphoprotein</keyword>
<dbReference type="GO" id="GO:0005856">
    <property type="term" value="C:cytoskeleton"/>
    <property type="evidence" value="ECO:0007669"/>
    <property type="project" value="UniProtKB-SubCell"/>
</dbReference>
<dbReference type="Gene3D" id="1.25.40.20">
    <property type="entry name" value="Ankyrin repeat-containing domain"/>
    <property type="match status" value="4"/>
</dbReference>
<feature type="region of interest" description="Disordered" evidence="10">
    <location>
        <begin position="1868"/>
        <end position="1907"/>
    </location>
</feature>
<feature type="region of interest" description="Disordered" evidence="10">
    <location>
        <begin position="2108"/>
        <end position="2160"/>
    </location>
</feature>
<dbReference type="InterPro" id="IPR000906">
    <property type="entry name" value="ZU5_dom"/>
</dbReference>
<dbReference type="SMART" id="SM00248">
    <property type="entry name" value="ANK"/>
    <property type="match status" value="23"/>
</dbReference>
<feature type="region of interest" description="Disordered" evidence="10">
    <location>
        <begin position="3995"/>
        <end position="4025"/>
    </location>
</feature>
<dbReference type="InterPro" id="IPR000488">
    <property type="entry name" value="Death_dom"/>
</dbReference>
<dbReference type="Pfam" id="PF12796">
    <property type="entry name" value="Ank_2"/>
    <property type="match status" value="5"/>
</dbReference>